<keyword evidence="4" id="KW-1185">Reference proteome</keyword>
<dbReference type="PANTHER" id="PTHR46601:SF1">
    <property type="entry name" value="ADF-H DOMAIN-CONTAINING PROTEIN"/>
    <property type="match status" value="1"/>
</dbReference>
<proteinExistence type="predicted"/>
<reference evidence="3 4" key="1">
    <citation type="submission" date="2016-03" db="EMBL/GenBank/DDBJ databases">
        <title>Cyphomyrmex costatus WGS genome.</title>
        <authorList>
            <person name="Nygaard S."/>
            <person name="Hu H."/>
            <person name="Boomsma J."/>
            <person name="Zhang G."/>
        </authorList>
    </citation>
    <scope>NUCLEOTIDE SEQUENCE [LARGE SCALE GENOMIC DNA]</scope>
    <source>
        <strain evidence="3">MS0001</strain>
        <tissue evidence="3">Whole body</tissue>
    </source>
</reference>
<sequence length="630" mass="71517">MSTKVRNDRCINPFKEDGVPNHVGSNLRKIPKSLLELKPELSENSMVCYECRLKRTHRKSSSTVSERITVTGIECDTGHVSDNVDDFDTSLNDEKIKRFNDLEEILQNLKDKFSSYKGNDHMKVRILTLLPKSWSDKKISKEFNTTIYLAQKSKELRKSGGVLAEVSKAVGKSLPNTTLMKVDGFYNDDTISRIMPGVKDAISVKADNKRLKVQKRLLLLNLKELHASFTEFHPDVSISFSAFAKLRPKYCILPGGSGTHSVCVCTIHQNCKLMLDAINVADLTKESVFPICDYKDCLNLIVCRTASSACFLNECKLCPGTIKISELLSIAFASKSIEQVEYTTWTGTDRSTMLTITTSVEDFIDDLCNKLQILKPHSFISKQQSQFISQRKNELLKDEVIVMFDFSENYKYTAQDASQAFHFNNDQCTVFPVIYYFKNESEVSHKSCVFLSNSVKHDTASVYTIQKKLFPEIKRNIKTVKKLIYITDGAKQHFKNRFQIANLANHKEDFGLDAEWHYSATAHGKSGYDGIGATFKREAYTASLRAKPSEAILTPEALFKWATSHFQNIKIFYFSKVEHDKSSRHLNKRFQTALPVPDISISHSITFIAEKQLLIKRFSNATTFSTINSK</sequence>
<evidence type="ECO:0000313" key="4">
    <source>
        <dbReference type="Proteomes" id="UP000078542"/>
    </source>
</evidence>
<dbReference type="PANTHER" id="PTHR46601">
    <property type="entry name" value="ULP_PROTEASE DOMAIN-CONTAINING PROTEIN"/>
    <property type="match status" value="1"/>
</dbReference>
<evidence type="ECO:0000256" key="1">
    <source>
        <dbReference type="SAM" id="Coils"/>
    </source>
</evidence>
<dbReference type="AlphaFoldDB" id="A0A151K2H9"/>
<keyword evidence="1" id="KW-0175">Coiled coil</keyword>
<dbReference type="EMBL" id="KQ977707">
    <property type="protein sequence ID" value="KYN00525.1"/>
    <property type="molecule type" value="Genomic_DNA"/>
</dbReference>
<evidence type="ECO:0000313" key="2">
    <source>
        <dbReference type="EMBL" id="KYN00525.1"/>
    </source>
</evidence>
<dbReference type="Proteomes" id="UP000078542">
    <property type="component" value="Unassembled WGS sequence"/>
</dbReference>
<organism evidence="3 4">
    <name type="scientific">Cyphomyrmex costatus</name>
    <dbReference type="NCBI Taxonomy" id="456900"/>
    <lineage>
        <taxon>Eukaryota</taxon>
        <taxon>Metazoa</taxon>
        <taxon>Ecdysozoa</taxon>
        <taxon>Arthropoda</taxon>
        <taxon>Hexapoda</taxon>
        <taxon>Insecta</taxon>
        <taxon>Pterygota</taxon>
        <taxon>Neoptera</taxon>
        <taxon>Endopterygota</taxon>
        <taxon>Hymenoptera</taxon>
        <taxon>Apocrita</taxon>
        <taxon>Aculeata</taxon>
        <taxon>Formicoidea</taxon>
        <taxon>Formicidae</taxon>
        <taxon>Myrmicinae</taxon>
        <taxon>Cyphomyrmex</taxon>
    </lineage>
</organism>
<dbReference type="EMBL" id="LKEX01018945">
    <property type="protein sequence ID" value="KYN50287.1"/>
    <property type="molecule type" value="Genomic_DNA"/>
</dbReference>
<feature type="coiled-coil region" evidence="1">
    <location>
        <begin position="92"/>
        <end position="119"/>
    </location>
</feature>
<evidence type="ECO:0000313" key="3">
    <source>
        <dbReference type="EMBL" id="KYN50287.1"/>
    </source>
</evidence>
<name>A0A151K2H9_9HYME</name>
<accession>A0A151K2H9</accession>
<protein>
    <submittedName>
        <fullName evidence="3">Uncharacterized protein</fullName>
    </submittedName>
</protein>
<dbReference type="STRING" id="456900.A0A151K2H9"/>
<gene>
    <name evidence="2" type="ORF">ALC62_08698</name>
    <name evidence="3" type="ORF">ALC62_09899</name>
</gene>